<keyword evidence="2" id="KW-0408">Iron</keyword>
<dbReference type="SMART" id="SM00729">
    <property type="entry name" value="Elp3"/>
    <property type="match status" value="1"/>
</dbReference>
<dbReference type="Proteomes" id="UP001161405">
    <property type="component" value="Unassembled WGS sequence"/>
</dbReference>
<keyword evidence="3" id="KW-0411">Iron-sulfur</keyword>
<evidence type="ECO:0000256" key="1">
    <source>
        <dbReference type="ARBA" id="ARBA00022723"/>
    </source>
</evidence>
<proteinExistence type="predicted"/>
<gene>
    <name evidence="5" type="ORF">GCM10007879_20600</name>
</gene>
<evidence type="ECO:0000256" key="3">
    <source>
        <dbReference type="ARBA" id="ARBA00023014"/>
    </source>
</evidence>
<organism evidence="5 6">
    <name type="scientific">Maritalea porphyrae</name>
    <dbReference type="NCBI Taxonomy" id="880732"/>
    <lineage>
        <taxon>Bacteria</taxon>
        <taxon>Pseudomonadati</taxon>
        <taxon>Pseudomonadota</taxon>
        <taxon>Alphaproteobacteria</taxon>
        <taxon>Hyphomicrobiales</taxon>
        <taxon>Devosiaceae</taxon>
        <taxon>Maritalea</taxon>
    </lineage>
</organism>
<dbReference type="SUPFAM" id="SSF102114">
    <property type="entry name" value="Radical SAM enzymes"/>
    <property type="match status" value="1"/>
</dbReference>
<dbReference type="InterPro" id="IPR040086">
    <property type="entry name" value="MJ0683-like"/>
</dbReference>
<dbReference type="SFLD" id="SFLDG01084">
    <property type="entry name" value="Uncharacterised_Radical_SAM_Su"/>
    <property type="match status" value="1"/>
</dbReference>
<keyword evidence="1" id="KW-0479">Metal-binding</keyword>
<dbReference type="PANTHER" id="PTHR43432">
    <property type="entry name" value="SLR0285 PROTEIN"/>
    <property type="match status" value="1"/>
</dbReference>
<keyword evidence="6" id="KW-1185">Reference proteome</keyword>
<dbReference type="Pfam" id="PF04055">
    <property type="entry name" value="Radical_SAM"/>
    <property type="match status" value="1"/>
</dbReference>
<evidence type="ECO:0000256" key="2">
    <source>
        <dbReference type="ARBA" id="ARBA00023004"/>
    </source>
</evidence>
<evidence type="ECO:0000313" key="6">
    <source>
        <dbReference type="Proteomes" id="UP001161405"/>
    </source>
</evidence>
<dbReference type="InterPro" id="IPR006638">
    <property type="entry name" value="Elp3/MiaA/NifB-like_rSAM"/>
</dbReference>
<protein>
    <submittedName>
        <fullName evidence="5">Radical SAM protein</fullName>
    </submittedName>
</protein>
<reference evidence="5" key="1">
    <citation type="journal article" date="2014" name="Int. J. Syst. Evol. Microbiol.">
        <title>Complete genome of a new Firmicutes species belonging to the dominant human colonic microbiota ('Ruminococcus bicirculans') reveals two chromosomes and a selective capacity to utilize plant glucans.</title>
        <authorList>
            <consortium name="NISC Comparative Sequencing Program"/>
            <person name="Wegmann U."/>
            <person name="Louis P."/>
            <person name="Goesmann A."/>
            <person name="Henrissat B."/>
            <person name="Duncan S.H."/>
            <person name="Flint H.J."/>
        </authorList>
    </citation>
    <scope>NUCLEOTIDE SEQUENCE</scope>
    <source>
        <strain evidence="5">NBRC 107169</strain>
    </source>
</reference>
<evidence type="ECO:0000313" key="5">
    <source>
        <dbReference type="EMBL" id="GLQ17811.1"/>
    </source>
</evidence>
<dbReference type="NCBIfam" id="NF033668">
    <property type="entry name" value="rSAM_PA0069"/>
    <property type="match status" value="1"/>
</dbReference>
<name>A0ABQ5UTT4_9HYPH</name>
<accession>A0ABQ5UTT4</accession>
<dbReference type="EMBL" id="BSNI01000002">
    <property type="protein sequence ID" value="GLQ17811.1"/>
    <property type="molecule type" value="Genomic_DNA"/>
</dbReference>
<dbReference type="RefSeq" id="WP_284364232.1">
    <property type="nucleotide sequence ID" value="NZ_BSNI01000002.1"/>
</dbReference>
<dbReference type="CDD" id="cd01335">
    <property type="entry name" value="Radical_SAM"/>
    <property type="match status" value="1"/>
</dbReference>
<feature type="domain" description="Radical SAM core" evidence="4">
    <location>
        <begin position="86"/>
        <end position="326"/>
    </location>
</feature>
<dbReference type="PANTHER" id="PTHR43432:SF3">
    <property type="entry name" value="SLR0285 PROTEIN"/>
    <property type="match status" value="1"/>
</dbReference>
<dbReference type="InterPro" id="IPR058240">
    <property type="entry name" value="rSAM_sf"/>
</dbReference>
<evidence type="ECO:0000259" key="4">
    <source>
        <dbReference type="PROSITE" id="PS51918"/>
    </source>
</evidence>
<comment type="caution">
    <text evidence="5">The sequence shown here is derived from an EMBL/GenBank/DDBJ whole genome shotgun (WGS) entry which is preliminary data.</text>
</comment>
<dbReference type="PROSITE" id="PS51918">
    <property type="entry name" value="RADICAL_SAM"/>
    <property type="match status" value="1"/>
</dbReference>
<dbReference type="SFLD" id="SFLDS00029">
    <property type="entry name" value="Radical_SAM"/>
    <property type="match status" value="1"/>
</dbReference>
<sequence length="384" mass="43512">MAIHAAFPPPPDSLARIAKSADHDILTNKMVNPGRNRGRGAQSNVSGRYEIFQNETFDDGWQSLDTLDAFKTNVRDERAKTIITKNESPDLNFDRSINPYRGCEHGCSYCFARQTHAYLGHSAGLDFERELYAKVNAAERLREELSRKKYVAKPIAIGTNTDPYQPIEREKKIMRQLLEVFVEFQHPVTIVTKSALVVRDLDLLTELAKNNLVHVAMTITTLDHKLSRQLEPRASTPSKRLEAVELLSQSGIPTMVMAAPMIPAINDSELEKILDAAAAQGAISAGMIMLRLPGEVRNLFREWLLRYYPDKLRHVLNLVRDVRGGRDNDPRYGSRMSGQGPYAYQLQRRFELSMNKNGLKKRLPHLRTDLFSPPAQTDDQLSLF</sequence>
<reference evidence="5" key="2">
    <citation type="submission" date="2023-01" db="EMBL/GenBank/DDBJ databases">
        <title>Draft genome sequence of Maritalea porphyrae strain NBRC 107169.</title>
        <authorList>
            <person name="Sun Q."/>
            <person name="Mori K."/>
        </authorList>
    </citation>
    <scope>NUCLEOTIDE SEQUENCE</scope>
    <source>
        <strain evidence="5">NBRC 107169</strain>
    </source>
</reference>
<dbReference type="Gene3D" id="3.80.30.30">
    <property type="match status" value="1"/>
</dbReference>
<dbReference type="InterPro" id="IPR007197">
    <property type="entry name" value="rSAM"/>
</dbReference>